<evidence type="ECO:0000256" key="3">
    <source>
        <dbReference type="ARBA" id="ARBA00022448"/>
    </source>
</evidence>
<dbReference type="Proteomes" id="UP000677918">
    <property type="component" value="Unassembled WGS sequence"/>
</dbReference>
<dbReference type="GO" id="GO:0005886">
    <property type="term" value="C:plasma membrane"/>
    <property type="evidence" value="ECO:0007669"/>
    <property type="project" value="UniProtKB-SubCell"/>
</dbReference>
<evidence type="ECO:0000256" key="12">
    <source>
        <dbReference type="ARBA" id="ARBA00023136"/>
    </source>
</evidence>
<protein>
    <recommendedName>
        <fullName evidence="17">Cytochrome c oxidase subunit 2</fullName>
        <ecNumber evidence="17">7.1.1.9</ecNumber>
    </recommendedName>
</protein>
<keyword evidence="6 15" id="KW-0479">Metal-binding</keyword>
<dbReference type="PROSITE" id="PS00078">
    <property type="entry name" value="COX2"/>
    <property type="match status" value="1"/>
</dbReference>
<dbReference type="GO" id="GO:0005507">
    <property type="term" value="F:copper ion binding"/>
    <property type="evidence" value="ECO:0007669"/>
    <property type="project" value="InterPro"/>
</dbReference>
<feature type="transmembrane region" description="Helical" evidence="18">
    <location>
        <begin position="30"/>
        <end position="54"/>
    </location>
</feature>
<keyword evidence="3 16" id="KW-0813">Transport</keyword>
<evidence type="ECO:0000256" key="11">
    <source>
        <dbReference type="ARBA" id="ARBA00023008"/>
    </source>
</evidence>
<dbReference type="Pfam" id="PF00034">
    <property type="entry name" value="Cytochrom_C"/>
    <property type="match status" value="1"/>
</dbReference>
<keyword evidence="11 17" id="KW-0186">Copper</keyword>
<comment type="caution">
    <text evidence="22">The sequence shown here is derived from an EMBL/GenBank/DDBJ whole genome shotgun (WGS) entry which is preliminary data.</text>
</comment>
<evidence type="ECO:0000259" key="20">
    <source>
        <dbReference type="PROSITE" id="PS50999"/>
    </source>
</evidence>
<evidence type="ECO:0000313" key="23">
    <source>
        <dbReference type="Proteomes" id="UP000677918"/>
    </source>
</evidence>
<dbReference type="InterPro" id="IPR011759">
    <property type="entry name" value="Cyt_c_oxidase_su2_TM_dom"/>
</dbReference>
<evidence type="ECO:0000256" key="18">
    <source>
        <dbReference type="SAM" id="Phobius"/>
    </source>
</evidence>
<comment type="subcellular location">
    <subcellularLocation>
        <location evidence="16">Cell membrane</location>
        <topology evidence="16">Multi-pass membrane protein</topology>
    </subcellularLocation>
    <subcellularLocation>
        <location evidence="1">Membrane</location>
        <topology evidence="1">Multi-pass membrane protein</topology>
    </subcellularLocation>
</comment>
<evidence type="ECO:0000256" key="17">
    <source>
        <dbReference type="RuleBase" id="RU004024"/>
    </source>
</evidence>
<evidence type="ECO:0000256" key="2">
    <source>
        <dbReference type="ARBA" id="ARBA00007866"/>
    </source>
</evidence>
<keyword evidence="23" id="KW-1185">Reference proteome</keyword>
<comment type="similarity">
    <text evidence="2 16">Belongs to the cytochrome c oxidase subunit 2 family.</text>
</comment>
<dbReference type="InterPro" id="IPR036257">
    <property type="entry name" value="Cyt_c_oxidase_su2_TM_sf"/>
</dbReference>
<evidence type="ECO:0000256" key="14">
    <source>
        <dbReference type="ARBA" id="ARBA00047816"/>
    </source>
</evidence>
<dbReference type="PRINTS" id="PR01166">
    <property type="entry name" value="CYCOXIDASEII"/>
</dbReference>
<dbReference type="AlphaFoldDB" id="A0A8J4H1I0"/>
<evidence type="ECO:0000256" key="5">
    <source>
        <dbReference type="ARBA" id="ARBA00022692"/>
    </source>
</evidence>
<dbReference type="GO" id="GO:0020037">
    <property type="term" value="F:heme binding"/>
    <property type="evidence" value="ECO:0007669"/>
    <property type="project" value="InterPro"/>
</dbReference>
<feature type="domain" description="Cytochrome c" evidence="21">
    <location>
        <begin position="231"/>
        <end position="318"/>
    </location>
</feature>
<sequence length="318" mass="35853">MLLLAGCGITGTEPNPLEPKGSVAEDQLFLIKLSLGIMIGVLVIVFALFFYVLIRYRKRRGQDDIPKQVEGNHILEIVWTVVPLLLLLVLAVPTVYYTFKFAEDYREHQDALQVNVTAHQYWWEFEYPDYGIITAQELYIPVNKTVSVDLISADVIHSFWVPALAGKMDTLVGMNNHMYFDAKEEGVYKGKCAELCGASHALMDFKVIAVSQEEFEAWVDKMQNPGYAIAEDTSQGQELFKNKCMACHAIDAGTPGLGPNLTNYADRALVAGFRPNDSEWLHRWIDKPDEMKPGTTMPEVPLSEDEITEIVNYLQTLK</sequence>
<dbReference type="SUPFAM" id="SSF81464">
    <property type="entry name" value="Cytochrome c oxidase subunit II-like, transmembrane region"/>
    <property type="match status" value="1"/>
</dbReference>
<evidence type="ECO:0000256" key="9">
    <source>
        <dbReference type="ARBA" id="ARBA00022989"/>
    </source>
</evidence>
<evidence type="ECO:0000256" key="10">
    <source>
        <dbReference type="ARBA" id="ARBA00023004"/>
    </source>
</evidence>
<dbReference type="GO" id="GO:0042773">
    <property type="term" value="P:ATP synthesis coupled electron transport"/>
    <property type="evidence" value="ECO:0007669"/>
    <property type="project" value="TreeGrafter"/>
</dbReference>
<dbReference type="EMBL" id="BOVK01000007">
    <property type="protein sequence ID" value="GIQ67855.1"/>
    <property type="molecule type" value="Genomic_DNA"/>
</dbReference>
<proteinExistence type="inferred from homology"/>
<dbReference type="GO" id="GO:0004129">
    <property type="term" value="F:cytochrome-c oxidase activity"/>
    <property type="evidence" value="ECO:0007669"/>
    <property type="project" value="UniProtKB-EC"/>
</dbReference>
<name>A0A8J4H1I0_9BACL</name>
<dbReference type="Gene3D" id="1.10.287.90">
    <property type="match status" value="1"/>
</dbReference>
<dbReference type="InterPro" id="IPR009056">
    <property type="entry name" value="Cyt_c-like_dom"/>
</dbReference>
<keyword evidence="10 15" id="KW-0408">Iron</keyword>
<dbReference type="PROSITE" id="PS51007">
    <property type="entry name" value="CYTC"/>
    <property type="match status" value="1"/>
</dbReference>
<dbReference type="GO" id="GO:0016491">
    <property type="term" value="F:oxidoreductase activity"/>
    <property type="evidence" value="ECO:0007669"/>
    <property type="project" value="InterPro"/>
</dbReference>
<dbReference type="PANTHER" id="PTHR22888">
    <property type="entry name" value="CYTOCHROME C OXIDASE, SUBUNIT II"/>
    <property type="match status" value="1"/>
</dbReference>
<dbReference type="CDD" id="cd04213">
    <property type="entry name" value="CuRO_CcO_Caa3_II"/>
    <property type="match status" value="1"/>
</dbReference>
<organism evidence="22 23">
    <name type="scientific">Xylanibacillus composti</name>
    <dbReference type="NCBI Taxonomy" id="1572762"/>
    <lineage>
        <taxon>Bacteria</taxon>
        <taxon>Bacillati</taxon>
        <taxon>Bacillota</taxon>
        <taxon>Bacilli</taxon>
        <taxon>Bacillales</taxon>
        <taxon>Paenibacillaceae</taxon>
        <taxon>Xylanibacillus</taxon>
    </lineage>
</organism>
<dbReference type="InterPro" id="IPR034236">
    <property type="entry name" value="CuRO_CcO_Caa3_II"/>
</dbReference>
<reference evidence="22" key="1">
    <citation type="submission" date="2021-04" db="EMBL/GenBank/DDBJ databases">
        <title>Draft genome sequence of Xylanibacillus composti strain K13.</title>
        <authorList>
            <person name="Uke A."/>
            <person name="Chhe C."/>
            <person name="Baramee S."/>
            <person name="Kosugi A."/>
        </authorList>
    </citation>
    <scope>NUCLEOTIDE SEQUENCE</scope>
    <source>
        <strain evidence="22">K13</strain>
    </source>
</reference>
<keyword evidence="8 16" id="KW-0249">Electron transport</keyword>
<dbReference type="EC" id="7.1.1.9" evidence="17"/>
<feature type="domain" description="Cytochrome oxidase subunit II copper A binding" evidence="19">
    <location>
        <begin position="109"/>
        <end position="221"/>
    </location>
</feature>
<evidence type="ECO:0000256" key="8">
    <source>
        <dbReference type="ARBA" id="ARBA00022982"/>
    </source>
</evidence>
<feature type="transmembrane region" description="Helical" evidence="18">
    <location>
        <begin position="74"/>
        <end position="99"/>
    </location>
</feature>
<comment type="catalytic activity">
    <reaction evidence="14 17">
        <text>4 Fe(II)-[cytochrome c] + O2 + 8 H(+)(in) = 4 Fe(III)-[cytochrome c] + 2 H2O + 4 H(+)(out)</text>
        <dbReference type="Rhea" id="RHEA:11436"/>
        <dbReference type="Rhea" id="RHEA-COMP:10350"/>
        <dbReference type="Rhea" id="RHEA-COMP:14399"/>
        <dbReference type="ChEBI" id="CHEBI:15377"/>
        <dbReference type="ChEBI" id="CHEBI:15378"/>
        <dbReference type="ChEBI" id="CHEBI:15379"/>
        <dbReference type="ChEBI" id="CHEBI:29033"/>
        <dbReference type="ChEBI" id="CHEBI:29034"/>
        <dbReference type="EC" id="7.1.1.9"/>
    </reaction>
</comment>
<keyword evidence="7" id="KW-1278">Translocase</keyword>
<comment type="cofactor">
    <cofactor evidence="17">
        <name>Cu cation</name>
        <dbReference type="ChEBI" id="CHEBI:23378"/>
    </cofactor>
    <text evidence="17">Binds a copper A center.</text>
</comment>
<keyword evidence="12 18" id="KW-0472">Membrane</keyword>
<dbReference type="InterPro" id="IPR014222">
    <property type="entry name" value="Cyt_c_oxidase_su2"/>
</dbReference>
<evidence type="ECO:0000256" key="13">
    <source>
        <dbReference type="ARBA" id="ARBA00024688"/>
    </source>
</evidence>
<dbReference type="PROSITE" id="PS50999">
    <property type="entry name" value="COX2_TM"/>
    <property type="match status" value="1"/>
</dbReference>
<evidence type="ECO:0000259" key="19">
    <source>
        <dbReference type="PROSITE" id="PS50857"/>
    </source>
</evidence>
<feature type="domain" description="Cytochrome oxidase subunit II transmembrane region profile" evidence="20">
    <location>
        <begin position="8"/>
        <end position="105"/>
    </location>
</feature>
<dbReference type="PANTHER" id="PTHR22888:SF10">
    <property type="entry name" value="CYTOCHROME C OXIDASE SUBUNIT 2"/>
    <property type="match status" value="1"/>
</dbReference>
<gene>
    <name evidence="22" type="ORF">XYCOK13_06790</name>
</gene>
<dbReference type="NCBIfam" id="TIGR02866">
    <property type="entry name" value="CoxB"/>
    <property type="match status" value="1"/>
</dbReference>
<evidence type="ECO:0000256" key="7">
    <source>
        <dbReference type="ARBA" id="ARBA00022967"/>
    </source>
</evidence>
<evidence type="ECO:0000256" key="16">
    <source>
        <dbReference type="RuleBase" id="RU000456"/>
    </source>
</evidence>
<dbReference type="InterPro" id="IPR008972">
    <property type="entry name" value="Cupredoxin"/>
</dbReference>
<dbReference type="Pfam" id="PF02790">
    <property type="entry name" value="COX2_TM"/>
    <property type="match status" value="1"/>
</dbReference>
<evidence type="ECO:0000259" key="21">
    <source>
        <dbReference type="PROSITE" id="PS51007"/>
    </source>
</evidence>
<evidence type="ECO:0000313" key="22">
    <source>
        <dbReference type="EMBL" id="GIQ67855.1"/>
    </source>
</evidence>
<keyword evidence="5 16" id="KW-0812">Transmembrane</keyword>
<evidence type="ECO:0000256" key="4">
    <source>
        <dbReference type="ARBA" id="ARBA00022660"/>
    </source>
</evidence>
<keyword evidence="9 18" id="KW-1133">Transmembrane helix</keyword>
<dbReference type="InterPro" id="IPR001505">
    <property type="entry name" value="Copper_CuA"/>
</dbReference>
<keyword evidence="15" id="KW-0349">Heme</keyword>
<dbReference type="SUPFAM" id="SSF49503">
    <property type="entry name" value="Cupredoxins"/>
    <property type="match status" value="1"/>
</dbReference>
<dbReference type="PROSITE" id="PS50857">
    <property type="entry name" value="COX2_CUA"/>
    <property type="match status" value="1"/>
</dbReference>
<accession>A0A8J4H1I0</accession>
<keyword evidence="4 16" id="KW-0679">Respiratory chain</keyword>
<dbReference type="Gene3D" id="2.60.40.420">
    <property type="entry name" value="Cupredoxins - blue copper proteins"/>
    <property type="match status" value="1"/>
</dbReference>
<evidence type="ECO:0000256" key="1">
    <source>
        <dbReference type="ARBA" id="ARBA00004141"/>
    </source>
</evidence>
<evidence type="ECO:0000256" key="15">
    <source>
        <dbReference type="PROSITE-ProRule" id="PRU00433"/>
    </source>
</evidence>
<dbReference type="InterPro" id="IPR002429">
    <property type="entry name" value="CcO_II-like_C"/>
</dbReference>
<dbReference type="InterPro" id="IPR045187">
    <property type="entry name" value="CcO_II"/>
</dbReference>
<evidence type="ECO:0000256" key="6">
    <source>
        <dbReference type="ARBA" id="ARBA00022723"/>
    </source>
</evidence>
<dbReference type="Pfam" id="PF00116">
    <property type="entry name" value="COX2"/>
    <property type="match status" value="1"/>
</dbReference>
<comment type="function">
    <text evidence="13 17">Subunits I and II form the functional core of the enzyme complex. Electrons originating in cytochrome c are transferred via heme a and Cu(A) to the binuclear center formed by heme a3 and Cu(B).</text>
</comment>